<sequence>MVLRPLHLHASSLSYASPSHNRNDRPPLSAFAPVSKHAGIVISEHTEDRVVQERRTVVRRGEVAQSGPKIG</sequence>
<reference evidence="1 2" key="1">
    <citation type="submission" date="2021-08" db="EMBL/GenBank/DDBJ databases">
        <title>Draft Genome Sequence of Phanerochaete sordida strain YK-624.</title>
        <authorList>
            <person name="Mori T."/>
            <person name="Dohra H."/>
            <person name="Suzuki T."/>
            <person name="Kawagishi H."/>
            <person name="Hirai H."/>
        </authorList>
    </citation>
    <scope>NUCLEOTIDE SEQUENCE [LARGE SCALE GENOMIC DNA]</scope>
    <source>
        <strain evidence="1 2">YK-624</strain>
    </source>
</reference>
<keyword evidence="2" id="KW-1185">Reference proteome</keyword>
<gene>
    <name evidence="1" type="ORF">PsYK624_119110</name>
</gene>
<evidence type="ECO:0000313" key="1">
    <source>
        <dbReference type="EMBL" id="GJE95725.1"/>
    </source>
</evidence>
<protein>
    <submittedName>
        <fullName evidence="1">Uncharacterized protein</fullName>
    </submittedName>
</protein>
<evidence type="ECO:0000313" key="2">
    <source>
        <dbReference type="Proteomes" id="UP000703269"/>
    </source>
</evidence>
<organism evidence="1 2">
    <name type="scientific">Phanerochaete sordida</name>
    <dbReference type="NCBI Taxonomy" id="48140"/>
    <lineage>
        <taxon>Eukaryota</taxon>
        <taxon>Fungi</taxon>
        <taxon>Dikarya</taxon>
        <taxon>Basidiomycota</taxon>
        <taxon>Agaricomycotina</taxon>
        <taxon>Agaricomycetes</taxon>
        <taxon>Polyporales</taxon>
        <taxon>Phanerochaetaceae</taxon>
        <taxon>Phanerochaete</taxon>
    </lineage>
</organism>
<name>A0A9P3LHV3_9APHY</name>
<dbReference type="AlphaFoldDB" id="A0A9P3LHV3"/>
<dbReference type="EMBL" id="BPQB01000051">
    <property type="protein sequence ID" value="GJE95725.1"/>
    <property type="molecule type" value="Genomic_DNA"/>
</dbReference>
<proteinExistence type="predicted"/>
<comment type="caution">
    <text evidence="1">The sequence shown here is derived from an EMBL/GenBank/DDBJ whole genome shotgun (WGS) entry which is preliminary data.</text>
</comment>
<dbReference type="Proteomes" id="UP000703269">
    <property type="component" value="Unassembled WGS sequence"/>
</dbReference>
<accession>A0A9P3LHV3</accession>